<keyword evidence="4" id="KW-0238">DNA-binding</keyword>
<dbReference type="InterPro" id="IPR051446">
    <property type="entry name" value="HTH_trans_reg/aminotransferase"/>
</dbReference>
<accession>A0A923LHT8</accession>
<evidence type="ECO:0000256" key="5">
    <source>
        <dbReference type="ARBA" id="ARBA00023163"/>
    </source>
</evidence>
<comment type="caution">
    <text evidence="7">The sequence shown here is derived from an EMBL/GenBank/DDBJ whole genome shotgun (WGS) entry which is preliminary data.</text>
</comment>
<feature type="domain" description="HTH gntR-type" evidence="6">
    <location>
        <begin position="14"/>
        <end position="82"/>
    </location>
</feature>
<dbReference type="AlphaFoldDB" id="A0A923LHT8"/>
<dbReference type="Gene3D" id="3.40.640.10">
    <property type="entry name" value="Type I PLP-dependent aspartate aminotransferase-like (Major domain)"/>
    <property type="match status" value="1"/>
</dbReference>
<dbReference type="Proteomes" id="UP000652477">
    <property type="component" value="Unassembled WGS sequence"/>
</dbReference>
<dbReference type="InterPro" id="IPR015421">
    <property type="entry name" value="PyrdxlP-dep_Trfase_major"/>
</dbReference>
<dbReference type="Pfam" id="PF00392">
    <property type="entry name" value="GntR"/>
    <property type="match status" value="1"/>
</dbReference>
<keyword evidence="7" id="KW-0808">Transferase</keyword>
<keyword evidence="8" id="KW-1185">Reference proteome</keyword>
<dbReference type="SUPFAM" id="SSF53383">
    <property type="entry name" value="PLP-dependent transferases"/>
    <property type="match status" value="1"/>
</dbReference>
<dbReference type="GO" id="GO:0008483">
    <property type="term" value="F:transaminase activity"/>
    <property type="evidence" value="ECO:0007669"/>
    <property type="project" value="UniProtKB-KW"/>
</dbReference>
<dbReference type="SUPFAM" id="SSF46785">
    <property type="entry name" value="Winged helix' DNA-binding domain"/>
    <property type="match status" value="1"/>
</dbReference>
<dbReference type="PANTHER" id="PTHR46577:SF1">
    <property type="entry name" value="HTH-TYPE TRANSCRIPTIONAL REGULATORY PROTEIN GABR"/>
    <property type="match status" value="1"/>
</dbReference>
<dbReference type="GO" id="GO:0030170">
    <property type="term" value="F:pyridoxal phosphate binding"/>
    <property type="evidence" value="ECO:0007669"/>
    <property type="project" value="InterPro"/>
</dbReference>
<dbReference type="InterPro" id="IPR015424">
    <property type="entry name" value="PyrdxlP-dep_Trfase"/>
</dbReference>
<dbReference type="PRINTS" id="PR00035">
    <property type="entry name" value="HTHGNTR"/>
</dbReference>
<keyword evidence="3" id="KW-0805">Transcription regulation</keyword>
<dbReference type="SMART" id="SM00345">
    <property type="entry name" value="HTH_GNTR"/>
    <property type="match status" value="1"/>
</dbReference>
<evidence type="ECO:0000256" key="2">
    <source>
        <dbReference type="ARBA" id="ARBA00022898"/>
    </source>
</evidence>
<dbReference type="RefSeq" id="WP_186874909.1">
    <property type="nucleotide sequence ID" value="NZ_JACOPF010000001.1"/>
</dbReference>
<dbReference type="CDD" id="cd07377">
    <property type="entry name" value="WHTH_GntR"/>
    <property type="match status" value="1"/>
</dbReference>
<dbReference type="EMBL" id="JACOPF010000001">
    <property type="protein sequence ID" value="MBC5688284.1"/>
    <property type="molecule type" value="Genomic_DNA"/>
</dbReference>
<dbReference type="PANTHER" id="PTHR46577">
    <property type="entry name" value="HTH-TYPE TRANSCRIPTIONAL REGULATORY PROTEIN GABR"/>
    <property type="match status" value="1"/>
</dbReference>
<evidence type="ECO:0000256" key="3">
    <source>
        <dbReference type="ARBA" id="ARBA00023015"/>
    </source>
</evidence>
<dbReference type="GO" id="GO:0003700">
    <property type="term" value="F:DNA-binding transcription factor activity"/>
    <property type="evidence" value="ECO:0007669"/>
    <property type="project" value="InterPro"/>
</dbReference>
<dbReference type="GO" id="GO:0003677">
    <property type="term" value="F:DNA binding"/>
    <property type="evidence" value="ECO:0007669"/>
    <property type="project" value="UniProtKB-KW"/>
</dbReference>
<evidence type="ECO:0000256" key="1">
    <source>
        <dbReference type="ARBA" id="ARBA00005384"/>
    </source>
</evidence>
<name>A0A923LHT8_9FIRM</name>
<dbReference type="CDD" id="cd00609">
    <property type="entry name" value="AAT_like"/>
    <property type="match status" value="1"/>
</dbReference>
<dbReference type="InterPro" id="IPR000524">
    <property type="entry name" value="Tscrpt_reg_HTH_GntR"/>
</dbReference>
<comment type="similarity">
    <text evidence="1">In the C-terminal section; belongs to the class-I pyridoxal-phosphate-dependent aminotransferase family.</text>
</comment>
<keyword evidence="7" id="KW-0032">Aminotransferase</keyword>
<proteinExistence type="inferred from homology"/>
<dbReference type="Pfam" id="PF00155">
    <property type="entry name" value="Aminotran_1_2"/>
    <property type="match status" value="1"/>
</dbReference>
<dbReference type="PROSITE" id="PS50949">
    <property type="entry name" value="HTH_GNTR"/>
    <property type="match status" value="1"/>
</dbReference>
<evidence type="ECO:0000313" key="8">
    <source>
        <dbReference type="Proteomes" id="UP000652477"/>
    </source>
</evidence>
<evidence type="ECO:0000313" key="7">
    <source>
        <dbReference type="EMBL" id="MBC5688284.1"/>
    </source>
</evidence>
<gene>
    <name evidence="7" type="ORF">H8S37_04990</name>
</gene>
<protein>
    <submittedName>
        <fullName evidence="7">PLP-dependent aminotransferase family protein</fullName>
    </submittedName>
</protein>
<keyword evidence="2" id="KW-0663">Pyridoxal phosphate</keyword>
<organism evidence="7 8">
    <name type="scientific">Mediterraneibacter hominis</name>
    <dbReference type="NCBI Taxonomy" id="2763054"/>
    <lineage>
        <taxon>Bacteria</taxon>
        <taxon>Bacillati</taxon>
        <taxon>Bacillota</taxon>
        <taxon>Clostridia</taxon>
        <taxon>Lachnospirales</taxon>
        <taxon>Lachnospiraceae</taxon>
        <taxon>Mediterraneibacter</taxon>
    </lineage>
</organism>
<sequence length="471" mass="54355">MNELTIHLHPNSKTPLYEQIYAYIKQDIQEGRIKSGERLPSTRQLCRYLEVSRSTVELAYEQLLSEGYVEAQPCRGYYVSEVAGLYRLKQPVKIRGEETKKKETQYMYDFTPNGVDLRSFPYNVWRKLSRESLGDDKAELFRLGDPQGEYGLRSAIGSYLHQARGVNCEPEQIIVGAGNDYLLMLLTTIIGTAHKVALENPTYRQAYRLFKNLSYEVCTVDMDAKGMCISELKKSKADIAFVMPSHQYPLGIIMPIKRRMELLKWAEEEAGRYIIEDDYDSEFRYKGKPIPALQGYDVHEKVIYTGTFSKSIAPAIRMGYMVLPKPILELYTEKCRFLNSTVSKVDQLILQRFIENGYYERHLNKTRALYKSRHDTLLNCLKETKIKCSISGENAGVHLLLHFSDMEEAVLIEKAAQRGIKVYGLSEYFVGDRKEKEEQMRKKEAVILLGYANMGEQKIQEAVKLLKEAWE</sequence>
<dbReference type="InterPro" id="IPR004839">
    <property type="entry name" value="Aminotransferase_I/II_large"/>
</dbReference>
<reference evidence="7" key="1">
    <citation type="submission" date="2020-08" db="EMBL/GenBank/DDBJ databases">
        <title>Genome public.</title>
        <authorList>
            <person name="Liu C."/>
            <person name="Sun Q."/>
        </authorList>
    </citation>
    <scope>NUCLEOTIDE SEQUENCE</scope>
    <source>
        <strain evidence="7">NSJ-55</strain>
    </source>
</reference>
<evidence type="ECO:0000256" key="4">
    <source>
        <dbReference type="ARBA" id="ARBA00023125"/>
    </source>
</evidence>
<dbReference type="InterPro" id="IPR036388">
    <property type="entry name" value="WH-like_DNA-bd_sf"/>
</dbReference>
<evidence type="ECO:0000259" key="6">
    <source>
        <dbReference type="PROSITE" id="PS50949"/>
    </source>
</evidence>
<dbReference type="InterPro" id="IPR036390">
    <property type="entry name" value="WH_DNA-bd_sf"/>
</dbReference>
<keyword evidence="5" id="KW-0804">Transcription</keyword>
<dbReference type="Gene3D" id="1.10.10.10">
    <property type="entry name" value="Winged helix-like DNA-binding domain superfamily/Winged helix DNA-binding domain"/>
    <property type="match status" value="1"/>
</dbReference>